<evidence type="ECO:0000256" key="1">
    <source>
        <dbReference type="SAM" id="Phobius"/>
    </source>
</evidence>
<dbReference type="RefSeq" id="WP_398284024.1">
    <property type="nucleotide sequence ID" value="NZ_JBITLV010000007.1"/>
</dbReference>
<dbReference type="EMBL" id="JBITLV010000007">
    <property type="protein sequence ID" value="MFI7589433.1"/>
    <property type="molecule type" value="Genomic_DNA"/>
</dbReference>
<keyword evidence="1" id="KW-1133">Transmembrane helix</keyword>
<comment type="caution">
    <text evidence="2">The sequence shown here is derived from an EMBL/GenBank/DDBJ whole genome shotgun (WGS) entry which is preliminary data.</text>
</comment>
<organism evidence="2 3">
    <name type="scientific">Spongisporangium articulatum</name>
    <dbReference type="NCBI Taxonomy" id="3362603"/>
    <lineage>
        <taxon>Bacteria</taxon>
        <taxon>Bacillati</taxon>
        <taxon>Actinomycetota</taxon>
        <taxon>Actinomycetes</taxon>
        <taxon>Kineosporiales</taxon>
        <taxon>Kineosporiaceae</taxon>
        <taxon>Spongisporangium</taxon>
    </lineage>
</organism>
<dbReference type="Proteomes" id="UP001612915">
    <property type="component" value="Unassembled WGS sequence"/>
</dbReference>
<keyword evidence="1" id="KW-0472">Membrane</keyword>
<keyword evidence="1" id="KW-0812">Transmembrane</keyword>
<feature type="transmembrane region" description="Helical" evidence="1">
    <location>
        <begin position="12"/>
        <end position="33"/>
    </location>
</feature>
<gene>
    <name evidence="2" type="ORF">ACIB24_20405</name>
</gene>
<protein>
    <submittedName>
        <fullName evidence="2">Uncharacterized protein</fullName>
    </submittedName>
</protein>
<accession>A0ABW8ATW7</accession>
<evidence type="ECO:0000313" key="3">
    <source>
        <dbReference type="Proteomes" id="UP001612915"/>
    </source>
</evidence>
<evidence type="ECO:0000313" key="2">
    <source>
        <dbReference type="EMBL" id="MFI7589433.1"/>
    </source>
</evidence>
<reference evidence="2 3" key="1">
    <citation type="submission" date="2024-10" db="EMBL/GenBank/DDBJ databases">
        <title>The Natural Products Discovery Center: Release of the First 8490 Sequenced Strains for Exploring Actinobacteria Biosynthetic Diversity.</title>
        <authorList>
            <person name="Kalkreuter E."/>
            <person name="Kautsar S.A."/>
            <person name="Yang D."/>
            <person name="Bader C.D."/>
            <person name="Teijaro C.N."/>
            <person name="Fluegel L."/>
            <person name="Davis C.M."/>
            <person name="Simpson J.R."/>
            <person name="Lauterbach L."/>
            <person name="Steele A.D."/>
            <person name="Gui C."/>
            <person name="Meng S."/>
            <person name="Li G."/>
            <person name="Viehrig K."/>
            <person name="Ye F."/>
            <person name="Su P."/>
            <person name="Kiefer A.F."/>
            <person name="Nichols A."/>
            <person name="Cepeda A.J."/>
            <person name="Yan W."/>
            <person name="Fan B."/>
            <person name="Jiang Y."/>
            <person name="Adhikari A."/>
            <person name="Zheng C.-J."/>
            <person name="Schuster L."/>
            <person name="Cowan T.M."/>
            <person name="Smanski M.J."/>
            <person name="Chevrette M.G."/>
            <person name="De Carvalho L.P.S."/>
            <person name="Shen B."/>
        </authorList>
    </citation>
    <scope>NUCLEOTIDE SEQUENCE [LARGE SCALE GENOMIC DNA]</scope>
    <source>
        <strain evidence="2 3">NPDC049639</strain>
    </source>
</reference>
<keyword evidence="3" id="KW-1185">Reference proteome</keyword>
<sequence>MTSPPPPKGQVVRYATLMGLVVGGLAGVGIVALMSIDYLHYRGAPAEQAESPDPT</sequence>
<proteinExistence type="predicted"/>
<name>A0ABW8ATW7_9ACTN</name>